<evidence type="ECO:0000256" key="6">
    <source>
        <dbReference type="SAM" id="Phobius"/>
    </source>
</evidence>
<feature type="transmembrane region" description="Helical" evidence="6">
    <location>
        <begin position="79"/>
        <end position="98"/>
    </location>
</feature>
<feature type="domain" description="Major facilitator superfamily (MFS) profile" evidence="7">
    <location>
        <begin position="1"/>
        <end position="449"/>
    </location>
</feature>
<feature type="transmembrane region" description="Helical" evidence="6">
    <location>
        <begin position="348"/>
        <end position="371"/>
    </location>
</feature>
<dbReference type="GO" id="GO:0005886">
    <property type="term" value="C:plasma membrane"/>
    <property type="evidence" value="ECO:0007669"/>
    <property type="project" value="TreeGrafter"/>
</dbReference>
<keyword evidence="5 6" id="KW-0472">Membrane</keyword>
<organism evidence="8 9">
    <name type="scientific">Talaromyces pinophilus</name>
    <name type="common">Penicillium pinophilum</name>
    <dbReference type="NCBI Taxonomy" id="128442"/>
    <lineage>
        <taxon>Eukaryota</taxon>
        <taxon>Fungi</taxon>
        <taxon>Dikarya</taxon>
        <taxon>Ascomycota</taxon>
        <taxon>Pezizomycotina</taxon>
        <taxon>Eurotiomycetes</taxon>
        <taxon>Eurotiomycetidae</taxon>
        <taxon>Eurotiales</taxon>
        <taxon>Trichocomaceae</taxon>
        <taxon>Talaromyces</taxon>
        <taxon>Talaromyces sect. Talaromyces</taxon>
    </lineage>
</organism>
<feature type="transmembrane region" description="Helical" evidence="6">
    <location>
        <begin position="220"/>
        <end position="241"/>
    </location>
</feature>
<feature type="transmembrane region" description="Helical" evidence="6">
    <location>
        <begin position="314"/>
        <end position="336"/>
    </location>
</feature>
<dbReference type="Pfam" id="PF07690">
    <property type="entry name" value="MFS_1"/>
    <property type="match status" value="1"/>
</dbReference>
<evidence type="ECO:0000313" key="8">
    <source>
        <dbReference type="EMBL" id="GAM35599.1"/>
    </source>
</evidence>
<evidence type="ECO:0000256" key="4">
    <source>
        <dbReference type="ARBA" id="ARBA00022989"/>
    </source>
</evidence>
<dbReference type="Proteomes" id="UP000053095">
    <property type="component" value="Unassembled WGS sequence"/>
</dbReference>
<dbReference type="FunFam" id="1.20.1250.20:FF:000196">
    <property type="entry name" value="MFS toxin efflux pump (AflT)"/>
    <property type="match status" value="1"/>
</dbReference>
<dbReference type="CDD" id="cd17502">
    <property type="entry name" value="MFS_Azr1_MDR_like"/>
    <property type="match status" value="1"/>
</dbReference>
<dbReference type="Gene3D" id="1.20.1720.10">
    <property type="entry name" value="Multidrug resistance protein D"/>
    <property type="match status" value="1"/>
</dbReference>
<gene>
    <name evidence="8" type="ORF">TCE0_017r04052</name>
</gene>
<keyword evidence="9" id="KW-1185">Reference proteome</keyword>
<evidence type="ECO:0000256" key="3">
    <source>
        <dbReference type="ARBA" id="ARBA00022692"/>
    </source>
</evidence>
<evidence type="ECO:0000256" key="1">
    <source>
        <dbReference type="ARBA" id="ARBA00004141"/>
    </source>
</evidence>
<feature type="transmembrane region" description="Helical" evidence="6">
    <location>
        <begin position="178"/>
        <end position="200"/>
    </location>
</feature>
<dbReference type="InterPro" id="IPR011701">
    <property type="entry name" value="MFS"/>
</dbReference>
<feature type="transmembrane region" description="Helical" evidence="6">
    <location>
        <begin position="152"/>
        <end position="172"/>
    </location>
</feature>
<comment type="caution">
    <text evidence="8">The sequence shown here is derived from an EMBL/GenBank/DDBJ whole genome shotgun (WGS) entry which is preliminary data.</text>
</comment>
<feature type="transmembrane region" description="Helical" evidence="6">
    <location>
        <begin position="421"/>
        <end position="440"/>
    </location>
</feature>
<evidence type="ECO:0000256" key="5">
    <source>
        <dbReference type="ARBA" id="ARBA00023136"/>
    </source>
</evidence>
<dbReference type="InterPro" id="IPR020846">
    <property type="entry name" value="MFS_dom"/>
</dbReference>
<dbReference type="GO" id="GO:0022857">
    <property type="term" value="F:transmembrane transporter activity"/>
    <property type="evidence" value="ECO:0007669"/>
    <property type="project" value="InterPro"/>
</dbReference>
<feature type="transmembrane region" description="Helical" evidence="6">
    <location>
        <begin position="287"/>
        <end position="308"/>
    </location>
</feature>
<dbReference type="SUPFAM" id="SSF103473">
    <property type="entry name" value="MFS general substrate transporter"/>
    <property type="match status" value="1"/>
</dbReference>
<feature type="transmembrane region" description="Helical" evidence="6">
    <location>
        <begin position="110"/>
        <end position="131"/>
    </location>
</feature>
<name>A0A6V8H2Q8_TALPI</name>
<sequence length="449" mass="47372">MTVGGFQSTWGKAYKYFPLKVSYLVSIFIFELGSLICGVSPSSTAFIFGRAIAGVGAAGIASGVFTITAFSAEPKKRSTLIGIVGLSYGVASAIGPLIGGVFSDKVTWRWCFYINLPIGAVAALIVVICFHTPKHAKPAEASLLEKLSQMDLLGTALVMGSIICYILALQYGGRVYQWNSSTVIGLLVGFVVIALVFGGWETLQSERATLVPRLMKDRNVWVNSIYTFFFAGSYFVMIYYLPIYFQSIDNVSPSASGVRNLPLIISFSIAMIVSGGGITATGIATPIMAPGAAIATVAAGMLYTLSLGTGSGKWIGYQILGGVGWGLSFQVPIIVGQNTVADTDIAPVTAIILFFQTLGGAFGISAGQAAFVNRIIASAPIMAPRVNPTALLATGVTELRLVFPGDQITGVLLAYMEGIRAAFAVGIAMAGMAFLISLFGKWNRIHVQL</sequence>
<feature type="transmembrane region" description="Helical" evidence="6">
    <location>
        <begin position="261"/>
        <end position="280"/>
    </location>
</feature>
<feature type="transmembrane region" description="Helical" evidence="6">
    <location>
        <begin position="21"/>
        <end position="41"/>
    </location>
</feature>
<dbReference type="PROSITE" id="PS50850">
    <property type="entry name" value="MFS"/>
    <property type="match status" value="1"/>
</dbReference>
<dbReference type="InterPro" id="IPR036259">
    <property type="entry name" value="MFS_trans_sf"/>
</dbReference>
<dbReference type="PANTHER" id="PTHR23501:SF177">
    <property type="entry name" value="MAJOR FACILITATOR SUPERFAMILY (MFS) PROFILE DOMAIN-CONTAINING PROTEIN-RELATED"/>
    <property type="match status" value="1"/>
</dbReference>
<feature type="transmembrane region" description="Helical" evidence="6">
    <location>
        <begin position="47"/>
        <end position="67"/>
    </location>
</feature>
<proteinExistence type="predicted"/>
<comment type="subcellular location">
    <subcellularLocation>
        <location evidence="1">Membrane</location>
        <topology evidence="1">Multi-pass membrane protein</topology>
    </subcellularLocation>
</comment>
<reference evidence="9" key="1">
    <citation type="journal article" date="2015" name="Genome Announc.">
        <title>Draft genome sequence of Talaromyces cellulolyticus strain Y-94, a source of lignocellulosic biomass-degrading enzymes.</title>
        <authorList>
            <person name="Fujii T."/>
            <person name="Koike H."/>
            <person name="Sawayama S."/>
            <person name="Yano S."/>
            <person name="Inoue H."/>
        </authorList>
    </citation>
    <scope>NUCLEOTIDE SEQUENCE [LARGE SCALE GENOMIC DNA]</scope>
    <source>
        <strain evidence="9">Y-94</strain>
    </source>
</reference>
<evidence type="ECO:0000313" key="9">
    <source>
        <dbReference type="Proteomes" id="UP000053095"/>
    </source>
</evidence>
<evidence type="ECO:0000256" key="2">
    <source>
        <dbReference type="ARBA" id="ARBA00022448"/>
    </source>
</evidence>
<evidence type="ECO:0000259" key="7">
    <source>
        <dbReference type="PROSITE" id="PS50850"/>
    </source>
</evidence>
<dbReference type="Gene3D" id="1.20.1250.20">
    <property type="entry name" value="MFS general substrate transporter like domains"/>
    <property type="match status" value="1"/>
</dbReference>
<accession>A0A6V8H2Q8</accession>
<dbReference type="PANTHER" id="PTHR23501">
    <property type="entry name" value="MAJOR FACILITATOR SUPERFAMILY"/>
    <property type="match status" value="1"/>
</dbReference>
<dbReference type="EMBL" id="DF933813">
    <property type="protein sequence ID" value="GAM35599.1"/>
    <property type="molecule type" value="Genomic_DNA"/>
</dbReference>
<protein>
    <recommendedName>
        <fullName evidence="7">Major facilitator superfamily (MFS) profile domain-containing protein</fullName>
    </recommendedName>
</protein>
<dbReference type="AlphaFoldDB" id="A0A6V8H2Q8"/>
<keyword evidence="3 6" id="KW-0812">Transmembrane</keyword>
<keyword evidence="4 6" id="KW-1133">Transmembrane helix</keyword>
<keyword evidence="2" id="KW-0813">Transport</keyword>